<dbReference type="Proteomes" id="UP000287247">
    <property type="component" value="Unassembled WGS sequence"/>
</dbReference>
<evidence type="ECO:0008006" key="3">
    <source>
        <dbReference type="Google" id="ProtNLM"/>
    </source>
</evidence>
<dbReference type="Pfam" id="PF13267">
    <property type="entry name" value="DUF4058"/>
    <property type="match status" value="1"/>
</dbReference>
<sequence length="260" mass="29654">MSYPFPGMNPYLENPELWSEVHSRLIVNLADSLGPQLRPNYRVAVEKRTYMDASISTLIGVSDVAILSSPTQGNQSSTNSVVLSNPYKITVRLPMPEEVTERYLEIREISTGKVITVIEILSPKNKRTGIGRDTYMKKRLDILASFTHLVEIDLLRSGKPIDILDKLPARDYRILISRSEQRPLAELLGFTLRDSIPIFSLPLTLHEQEPLINLQQLLNYIYEKGSFDLAINYNQQPIPPLNEADTIWLNDLLQQQNLRL</sequence>
<gene>
    <name evidence="1" type="ORF">AsFPU1_0586</name>
</gene>
<dbReference type="AlphaFoldDB" id="A0A401ID85"/>
<reference evidence="2" key="1">
    <citation type="submission" date="2017-05" db="EMBL/GenBank/DDBJ databases">
        <title>Physiological properties and genetic analysis related to exopolysaccharide production of fresh-water unicellular cyanobacterium Aphanothece sacrum, Suizenji Nori, that has been cultured as a food source in Japan.</title>
        <authorList>
            <person name="Kanesaki Y."/>
            <person name="Yoshikawa S."/>
            <person name="Ohki K."/>
        </authorList>
    </citation>
    <scope>NUCLEOTIDE SEQUENCE [LARGE SCALE GENOMIC DNA]</scope>
    <source>
        <strain evidence="2">FPU1</strain>
    </source>
</reference>
<evidence type="ECO:0000313" key="2">
    <source>
        <dbReference type="Proteomes" id="UP000287247"/>
    </source>
</evidence>
<protein>
    <recommendedName>
        <fullName evidence="3">DUF4058 domain-containing protein</fullName>
    </recommendedName>
</protein>
<comment type="caution">
    <text evidence="1">The sequence shown here is derived from an EMBL/GenBank/DDBJ whole genome shotgun (WGS) entry which is preliminary data.</text>
</comment>
<dbReference type="EMBL" id="BDQK01000001">
    <property type="protein sequence ID" value="GBF79194.1"/>
    <property type="molecule type" value="Genomic_DNA"/>
</dbReference>
<accession>A0A401ID85</accession>
<dbReference type="InterPro" id="IPR025132">
    <property type="entry name" value="DUF4058"/>
</dbReference>
<organism evidence="1 2">
    <name type="scientific">Aphanothece sacrum FPU1</name>
    <dbReference type="NCBI Taxonomy" id="1920663"/>
    <lineage>
        <taxon>Bacteria</taxon>
        <taxon>Bacillati</taxon>
        <taxon>Cyanobacteriota</taxon>
        <taxon>Cyanophyceae</taxon>
        <taxon>Oscillatoriophycideae</taxon>
        <taxon>Chroococcales</taxon>
        <taxon>Aphanothecaceae</taxon>
        <taxon>Aphanothece</taxon>
    </lineage>
</organism>
<evidence type="ECO:0000313" key="1">
    <source>
        <dbReference type="EMBL" id="GBF79194.1"/>
    </source>
</evidence>
<keyword evidence="2" id="KW-1185">Reference proteome</keyword>
<name>A0A401ID85_APHSA</name>
<dbReference type="OrthoDB" id="517639at2"/>
<proteinExistence type="predicted"/>
<dbReference type="RefSeq" id="WP_125061039.1">
    <property type="nucleotide sequence ID" value="NZ_BDQK01000001.1"/>
</dbReference>